<proteinExistence type="predicted"/>
<evidence type="ECO:0000313" key="1">
    <source>
        <dbReference type="EMBL" id="KAI8001057.1"/>
    </source>
</evidence>
<accession>A0ACC0GKP9</accession>
<reference evidence="1 2" key="1">
    <citation type="journal article" date="2022" name="Plant J.">
        <title>Chromosome-level genome of Camellia lanceoleosa provides a valuable resource for understanding genome evolution and self-incompatibility.</title>
        <authorList>
            <person name="Gong W."/>
            <person name="Xiao S."/>
            <person name="Wang L."/>
            <person name="Liao Z."/>
            <person name="Chang Y."/>
            <person name="Mo W."/>
            <person name="Hu G."/>
            <person name="Li W."/>
            <person name="Zhao G."/>
            <person name="Zhu H."/>
            <person name="Hu X."/>
            <person name="Ji K."/>
            <person name="Xiang X."/>
            <person name="Song Q."/>
            <person name="Yuan D."/>
            <person name="Jin S."/>
            <person name="Zhang L."/>
        </authorList>
    </citation>
    <scope>NUCLEOTIDE SEQUENCE [LARGE SCALE GENOMIC DNA]</scope>
    <source>
        <strain evidence="1">SQ_2022a</strain>
    </source>
</reference>
<dbReference type="Proteomes" id="UP001060215">
    <property type="component" value="Chromosome 8"/>
</dbReference>
<gene>
    <name evidence="1" type="ORF">LOK49_LG09G00448</name>
</gene>
<name>A0ACC0GKP9_9ERIC</name>
<sequence length="77" mass="9250">MLMICRMILRIGLIRLREAGLKIGLIRFAKPGIFEKQTLMIMQNNLTRLMRKEEEWCEQTSAPAVFNRLRWPWMPLF</sequence>
<protein>
    <submittedName>
        <fullName evidence="1">Uncharacterized protein</fullName>
    </submittedName>
</protein>
<evidence type="ECO:0000313" key="2">
    <source>
        <dbReference type="Proteomes" id="UP001060215"/>
    </source>
</evidence>
<dbReference type="EMBL" id="CM045765">
    <property type="protein sequence ID" value="KAI8001057.1"/>
    <property type="molecule type" value="Genomic_DNA"/>
</dbReference>
<organism evidence="1 2">
    <name type="scientific">Camellia lanceoleosa</name>
    <dbReference type="NCBI Taxonomy" id="1840588"/>
    <lineage>
        <taxon>Eukaryota</taxon>
        <taxon>Viridiplantae</taxon>
        <taxon>Streptophyta</taxon>
        <taxon>Embryophyta</taxon>
        <taxon>Tracheophyta</taxon>
        <taxon>Spermatophyta</taxon>
        <taxon>Magnoliopsida</taxon>
        <taxon>eudicotyledons</taxon>
        <taxon>Gunneridae</taxon>
        <taxon>Pentapetalae</taxon>
        <taxon>asterids</taxon>
        <taxon>Ericales</taxon>
        <taxon>Theaceae</taxon>
        <taxon>Camellia</taxon>
    </lineage>
</organism>
<comment type="caution">
    <text evidence="1">The sequence shown here is derived from an EMBL/GenBank/DDBJ whole genome shotgun (WGS) entry which is preliminary data.</text>
</comment>
<keyword evidence="2" id="KW-1185">Reference proteome</keyword>